<dbReference type="Gene3D" id="3.40.50.300">
    <property type="entry name" value="P-loop containing nucleotide triphosphate hydrolases"/>
    <property type="match status" value="1"/>
</dbReference>
<feature type="domain" description="Bacterial transcriptional activator" evidence="1">
    <location>
        <begin position="101"/>
        <end position="245"/>
    </location>
</feature>
<dbReference type="Pfam" id="PF25872">
    <property type="entry name" value="HTH_77"/>
    <property type="match status" value="1"/>
</dbReference>
<comment type="caution">
    <text evidence="2">The sequence shown here is derived from an EMBL/GenBank/DDBJ whole genome shotgun (WGS) entry which is preliminary data.</text>
</comment>
<dbReference type="Pfam" id="PF03704">
    <property type="entry name" value="BTAD"/>
    <property type="match status" value="1"/>
</dbReference>
<dbReference type="InterPro" id="IPR036388">
    <property type="entry name" value="WH-like_DNA-bd_sf"/>
</dbReference>
<dbReference type="InterPro" id="IPR058852">
    <property type="entry name" value="HTH_77"/>
</dbReference>
<evidence type="ECO:0000259" key="1">
    <source>
        <dbReference type="SMART" id="SM01043"/>
    </source>
</evidence>
<dbReference type="Proteomes" id="UP000269289">
    <property type="component" value="Unassembled WGS sequence"/>
</dbReference>
<dbReference type="OrthoDB" id="9812579at2"/>
<reference evidence="2 3" key="1">
    <citation type="submission" date="2018-10" db="EMBL/GenBank/DDBJ databases">
        <title>Isolation, diversity and antifungal activity of actinobacteria from wheat.</title>
        <authorList>
            <person name="Han C."/>
        </authorList>
    </citation>
    <scope>NUCLEOTIDE SEQUENCE [LARGE SCALE GENOMIC DNA]</scope>
    <source>
        <strain evidence="2 3">NEAU-YY56</strain>
    </source>
</reference>
<dbReference type="SUPFAM" id="SSF48452">
    <property type="entry name" value="TPR-like"/>
    <property type="match status" value="1"/>
</dbReference>
<keyword evidence="3" id="KW-1185">Reference proteome</keyword>
<dbReference type="EMBL" id="RFFI01000017">
    <property type="protein sequence ID" value="RMI13342.1"/>
    <property type="molecule type" value="Genomic_DNA"/>
</dbReference>
<dbReference type="PANTHER" id="PTHR47691:SF3">
    <property type="entry name" value="HTH-TYPE TRANSCRIPTIONAL REGULATOR RV0890C-RELATED"/>
    <property type="match status" value="1"/>
</dbReference>
<dbReference type="RefSeq" id="WP_122148338.1">
    <property type="nucleotide sequence ID" value="NZ_RFFI01000017.1"/>
</dbReference>
<dbReference type="Gene3D" id="1.10.10.10">
    <property type="entry name" value="Winged helix-like DNA-binding domain superfamily/Winged helix DNA-binding domain"/>
    <property type="match status" value="1"/>
</dbReference>
<dbReference type="PANTHER" id="PTHR47691">
    <property type="entry name" value="REGULATOR-RELATED"/>
    <property type="match status" value="1"/>
</dbReference>
<evidence type="ECO:0000313" key="2">
    <source>
        <dbReference type="EMBL" id="RMI13342.1"/>
    </source>
</evidence>
<organism evidence="2 3">
    <name type="scientific">Cellulomonas triticagri</name>
    <dbReference type="NCBI Taxonomy" id="2483352"/>
    <lineage>
        <taxon>Bacteria</taxon>
        <taxon>Bacillati</taxon>
        <taxon>Actinomycetota</taxon>
        <taxon>Actinomycetes</taxon>
        <taxon>Micrococcales</taxon>
        <taxon>Cellulomonadaceae</taxon>
        <taxon>Cellulomonas</taxon>
    </lineage>
</organism>
<dbReference type="Gene3D" id="1.25.40.10">
    <property type="entry name" value="Tetratricopeptide repeat domain"/>
    <property type="match status" value="1"/>
</dbReference>
<dbReference type="InterPro" id="IPR011990">
    <property type="entry name" value="TPR-like_helical_dom_sf"/>
</dbReference>
<name>A0A3M2JHP9_9CELL</name>
<dbReference type="InterPro" id="IPR005158">
    <property type="entry name" value="BTAD"/>
</dbReference>
<accession>A0A3M2JHP9</accession>
<sequence>MPETASEPLRLAVLGPVRAAGADDVLLPVAGRGANLLLALALEPRGLSAARALDETWPDGAPSSGRAALQTLVSRLRAAHHAGLVVSTATGYALGVAPDAVDLHRAAALADRARQALATGDPSAAADGAAAALTLWSGEPGDGVTADALVATLVSRSEALRRDLLRVRAAALVDLDDGRAVDAAEDLLAVAPLDDGAHLLRMRALHAGGRTTEAVAAFAAYRERLRDTLGTDPAPDVAAFHLRLLSGEPAAAPAAAPPAGPEASTTHVLGLRAAPDDLIGRDADLAAVDALLGSARVVTVLGTGGLGKTRLVQEVARRAADRYAAVVVAELASVRDDPDVLPALAAALRVPEPTPRRGVPDPRLRPLRDRVLDRLGDRPTLLVLDNCEQVLDGVGSWVADVVAASPGVQVLVTSRAPLAVPGERVHPLAPLATHAPDGGPGPAVRLFVERATAVRPDAALPEDVVARLCTRLDGLPLAIELAAARVRSLTVVELERRLTDRFALLVGGSAGVPERHRTLRAVIDWSWDLLTERQRRLCRRVAVLPAGVPLGAALRVSALDAPDGVVDETAVLDDLDALVAQSLLRVQEDAGTGAVRYRMLETVREFGRSELRAAGEEAAVRAAVLDWAAEVATDLVHRSGSPERIMLDPAAAAEHDNLVAVLRSALDHEPDASGAVLALYGVVALRWMMQGAHDEVGEVAPRVLALAEAHDPVGDPAAVVLAVALMAGTDLLFGDRRAGVRGRLLLRRVVAGAPPLDPVPRLLADLVESFGDLADAGGALARGRASTDVPTRRLALFMSWSVAENGGDLDHAYRFAADAHRLAVADADPWTRMMAAAALAGICSQGLRTTEALGWVAEGEAALVEVRRLPGGEPLDLAFGDNIEQTRGLALLTAGRWDEAEAVFRRVEASARDARDGALLGGIGAAEARRGRGEVDAALAAERDLVARLGPVPEQDPWLLIVAGTCLAAHALADRTDEPLLADLAGALAEAAAGDPPFGTPFTDRPVLGTLVVGVGAWWAATAPDDPAGLELLALGERLGSRQDLPAVSRAQHWERATARSGERAVAAARAAVADLPRGADVARAITLVRRLTT</sequence>
<protein>
    <recommendedName>
        <fullName evidence="1">Bacterial transcriptional activator domain-containing protein</fullName>
    </recommendedName>
</protein>
<evidence type="ECO:0000313" key="3">
    <source>
        <dbReference type="Proteomes" id="UP000269289"/>
    </source>
</evidence>
<proteinExistence type="predicted"/>
<dbReference type="SMART" id="SM01043">
    <property type="entry name" value="BTAD"/>
    <property type="match status" value="1"/>
</dbReference>
<dbReference type="AlphaFoldDB" id="A0A3M2JHP9"/>
<dbReference type="SUPFAM" id="SSF52540">
    <property type="entry name" value="P-loop containing nucleoside triphosphate hydrolases"/>
    <property type="match status" value="1"/>
</dbReference>
<dbReference type="PRINTS" id="PR00364">
    <property type="entry name" value="DISEASERSIST"/>
</dbReference>
<gene>
    <name evidence="2" type="ORF">EBM89_04890</name>
</gene>
<dbReference type="InterPro" id="IPR027417">
    <property type="entry name" value="P-loop_NTPase"/>
</dbReference>